<protein>
    <submittedName>
        <fullName evidence="3">Cryptococcal mannosyltransferase 1-domain-containing protein</fullName>
    </submittedName>
</protein>
<dbReference type="VEuPathDB" id="FungiDB:C8Q69DRAFT_488408"/>
<dbReference type="EMBL" id="RCNU01000012">
    <property type="protein sequence ID" value="RWQ92778.1"/>
    <property type="molecule type" value="Genomic_DNA"/>
</dbReference>
<keyword evidence="2" id="KW-0812">Transmembrane</keyword>
<evidence type="ECO:0000313" key="4">
    <source>
        <dbReference type="Proteomes" id="UP000283841"/>
    </source>
</evidence>
<keyword evidence="3" id="KW-0808">Transferase</keyword>
<evidence type="ECO:0000313" key="3">
    <source>
        <dbReference type="EMBL" id="RWQ92778.1"/>
    </source>
</evidence>
<name>A0A443HLV3_BYSSP</name>
<dbReference type="AlphaFoldDB" id="A0A443HLV3"/>
<keyword evidence="2" id="KW-1133">Transmembrane helix</keyword>
<sequence length="981" mass="109132">MSARLLHPDEFELAARSSVDSQETFNLDEADFESQSYSKSYSFRRKPAFLSRLLSFTFSGYRRIRDSGAPLPSPRRPVTCYRRLLARRSCFLLHAFTGIILALVILTSIFRPSYTRLPAHYEALRKSVSESNAPGRGNPRNEKVFIAASIYDKGGDLARGQWGKGILDLIDLLGEDNVFLSIYENDSGEEGQAALQELQEKVRSKKSIVFEEHLNLSEIPHVTLPDGSQRIKRIAYLAEVRNRALRPLDQHPEIEYDRLLYLNDVVFDPVDVLQLLFSTNAAQDGVAQYRAACSVDFINPFKFYDTYATRDLQGYSMGVPFFPWFTSAGSGQSRRDVLAGKDTVRVRSCWGGIVAFDAKYFQGHNPVRFRAEKDLFWDASECCLIHADIQDPAPDIEAIPDTGIYMNPYVRVAYDSGTLSWLRTTRRFERLYSLIHWIVNHIAGLPRFNPRRGERPGTEVDEKVWVADDKLEGGGSFVTVKRLADPGGFCGRRGLQVVVEDRKKGQGPWETLPVPSDVLSFFAENSKHTLADSRHAPKNARQMLSAKRPSVCASLSPSRTHNGFWVLLRTTTSRMTFIVGTQKLKAASFNRGFRKSCVSALRRGLTQRPACMTFTPTPTPTTTSATAKTTMAPPADIDDTAAFMAAVRSRRQQALSSQSDSIASSTAEVDHVETLVEAPIIPEPSPSKQKKENVEHAKAIAPEAPVMPLKEEKQSASFSPSVGLEASKWANPRFVSPTRAQRTLRDREASISVVTPQARTPEAVTLTKEPEIVETPEVPKPSITEEEDREHLTHFKTWGAPMARDKPAAQVRLIILSNLPSTYNAPAKVLTLIHGGAIESVRLSAGGCAYILFCDATACKAYYDQYPNGIPVGPGGRQTIFVDIGKEVDVVSSQLTIALSTGATRVIRCAGVDMNVSMSTLYEMASANNRKVEKIIDSYVSGESRLVIFRFCSIEDAIRFKSALVRDDDWEHCNVQYGEDP</sequence>
<proteinExistence type="predicted"/>
<organism evidence="3 4">
    <name type="scientific">Byssochlamys spectabilis</name>
    <name type="common">Paecilomyces variotii</name>
    <dbReference type="NCBI Taxonomy" id="264951"/>
    <lineage>
        <taxon>Eukaryota</taxon>
        <taxon>Fungi</taxon>
        <taxon>Dikarya</taxon>
        <taxon>Ascomycota</taxon>
        <taxon>Pezizomycotina</taxon>
        <taxon>Eurotiomycetes</taxon>
        <taxon>Eurotiomycetidae</taxon>
        <taxon>Eurotiales</taxon>
        <taxon>Thermoascaceae</taxon>
        <taxon>Paecilomyces</taxon>
    </lineage>
</organism>
<dbReference type="STRING" id="264951.A0A443HLV3"/>
<dbReference type="PANTHER" id="PTHR34144:SF8">
    <property type="entry name" value="GLYCOSYLTRANSFERASE FAMILY 69 PROTEIN"/>
    <property type="match status" value="1"/>
</dbReference>
<accession>A0A443HLV3</accession>
<dbReference type="GO" id="GO:0016757">
    <property type="term" value="F:glycosyltransferase activity"/>
    <property type="evidence" value="ECO:0007669"/>
    <property type="project" value="UniProtKB-KW"/>
</dbReference>
<dbReference type="Proteomes" id="UP000283841">
    <property type="component" value="Unassembled WGS sequence"/>
</dbReference>
<keyword evidence="3" id="KW-0328">Glycosyltransferase</keyword>
<keyword evidence="2" id="KW-0472">Membrane</keyword>
<feature type="region of interest" description="Disordered" evidence="1">
    <location>
        <begin position="613"/>
        <end position="633"/>
    </location>
</feature>
<reference evidence="3 4" key="1">
    <citation type="journal article" date="2018" name="Front. Microbiol.">
        <title>Genomic and genetic insights into a cosmopolitan fungus, Paecilomyces variotii (Eurotiales).</title>
        <authorList>
            <person name="Urquhart A.S."/>
            <person name="Mondo S.J."/>
            <person name="Makela M.R."/>
            <person name="Hane J.K."/>
            <person name="Wiebenga A."/>
            <person name="He G."/>
            <person name="Mihaltcheva S."/>
            <person name="Pangilinan J."/>
            <person name="Lipzen A."/>
            <person name="Barry K."/>
            <person name="de Vries R.P."/>
            <person name="Grigoriev I.V."/>
            <person name="Idnurm A."/>
        </authorList>
    </citation>
    <scope>NUCLEOTIDE SEQUENCE [LARGE SCALE GENOMIC DNA]</scope>
    <source>
        <strain evidence="3 4">CBS 101075</strain>
    </source>
</reference>
<evidence type="ECO:0000256" key="2">
    <source>
        <dbReference type="SAM" id="Phobius"/>
    </source>
</evidence>
<dbReference type="Pfam" id="PF11735">
    <property type="entry name" value="CAP59_mtransfer"/>
    <property type="match status" value="1"/>
</dbReference>
<evidence type="ECO:0000256" key="1">
    <source>
        <dbReference type="SAM" id="MobiDB-lite"/>
    </source>
</evidence>
<gene>
    <name evidence="3" type="ORF">C8Q69DRAFT_488408</name>
</gene>
<dbReference type="InterPro" id="IPR021047">
    <property type="entry name" value="Mannosyltransferase_CMT1"/>
</dbReference>
<keyword evidence="4" id="KW-1185">Reference proteome</keyword>
<feature type="transmembrane region" description="Helical" evidence="2">
    <location>
        <begin position="91"/>
        <end position="110"/>
    </location>
</feature>
<dbReference type="GeneID" id="39601324"/>
<dbReference type="RefSeq" id="XP_028482423.1">
    <property type="nucleotide sequence ID" value="XM_028632047.1"/>
</dbReference>
<comment type="caution">
    <text evidence="3">The sequence shown here is derived from an EMBL/GenBank/DDBJ whole genome shotgun (WGS) entry which is preliminary data.</text>
</comment>
<dbReference type="PANTHER" id="PTHR34144">
    <property type="entry name" value="CHROMOSOME 8, WHOLE GENOME SHOTGUN SEQUENCE"/>
    <property type="match status" value="1"/>
</dbReference>